<sequence length="68" mass="7537">MRVCEGLEGGLNRNSISAHSLFGGDIKEADPDSFDNWEKLVRAWEGLEGGLNRNSIFGGDMMEDYDTI</sequence>
<name>A0AAE0NJK9_9PEZI</name>
<keyword evidence="2" id="KW-1185">Reference proteome</keyword>
<dbReference type="EMBL" id="JAULSN010000001">
    <property type="protein sequence ID" value="KAK3382742.1"/>
    <property type="molecule type" value="Genomic_DNA"/>
</dbReference>
<evidence type="ECO:0000313" key="1">
    <source>
        <dbReference type="EMBL" id="KAK3382742.1"/>
    </source>
</evidence>
<gene>
    <name evidence="1" type="ORF">B0T24DRAFT_672703</name>
</gene>
<protein>
    <submittedName>
        <fullName evidence="1">Uncharacterized protein</fullName>
    </submittedName>
</protein>
<proteinExistence type="predicted"/>
<organism evidence="1 2">
    <name type="scientific">Lasiosphaeria ovina</name>
    <dbReference type="NCBI Taxonomy" id="92902"/>
    <lineage>
        <taxon>Eukaryota</taxon>
        <taxon>Fungi</taxon>
        <taxon>Dikarya</taxon>
        <taxon>Ascomycota</taxon>
        <taxon>Pezizomycotina</taxon>
        <taxon>Sordariomycetes</taxon>
        <taxon>Sordariomycetidae</taxon>
        <taxon>Sordariales</taxon>
        <taxon>Lasiosphaeriaceae</taxon>
        <taxon>Lasiosphaeria</taxon>
    </lineage>
</organism>
<dbReference type="AlphaFoldDB" id="A0AAE0NJK9"/>
<evidence type="ECO:0000313" key="2">
    <source>
        <dbReference type="Proteomes" id="UP001287356"/>
    </source>
</evidence>
<comment type="caution">
    <text evidence="1">The sequence shown here is derived from an EMBL/GenBank/DDBJ whole genome shotgun (WGS) entry which is preliminary data.</text>
</comment>
<reference evidence="1" key="2">
    <citation type="submission" date="2023-06" db="EMBL/GenBank/DDBJ databases">
        <authorList>
            <consortium name="Lawrence Berkeley National Laboratory"/>
            <person name="Haridas S."/>
            <person name="Hensen N."/>
            <person name="Bonometti L."/>
            <person name="Westerberg I."/>
            <person name="Brannstrom I.O."/>
            <person name="Guillou S."/>
            <person name="Cros-Aarteil S."/>
            <person name="Calhoun S."/>
            <person name="Kuo A."/>
            <person name="Mondo S."/>
            <person name="Pangilinan J."/>
            <person name="Riley R."/>
            <person name="Labutti K."/>
            <person name="Andreopoulos B."/>
            <person name="Lipzen A."/>
            <person name="Chen C."/>
            <person name="Yanf M."/>
            <person name="Daum C."/>
            <person name="Ng V."/>
            <person name="Clum A."/>
            <person name="Steindorff A."/>
            <person name="Ohm R."/>
            <person name="Martin F."/>
            <person name="Silar P."/>
            <person name="Natvig D."/>
            <person name="Lalanne C."/>
            <person name="Gautier V."/>
            <person name="Ament-Velasquez S.L."/>
            <person name="Kruys A."/>
            <person name="Hutchinson M.I."/>
            <person name="Powell A.J."/>
            <person name="Barry K."/>
            <person name="Miller A.N."/>
            <person name="Grigoriev I.V."/>
            <person name="Debuchy R."/>
            <person name="Gladieux P."/>
            <person name="Thoren M.H."/>
            <person name="Johannesson H."/>
        </authorList>
    </citation>
    <scope>NUCLEOTIDE SEQUENCE</scope>
    <source>
        <strain evidence="1">CBS 958.72</strain>
    </source>
</reference>
<reference evidence="1" key="1">
    <citation type="journal article" date="2023" name="Mol. Phylogenet. Evol.">
        <title>Genome-scale phylogeny and comparative genomics of the fungal order Sordariales.</title>
        <authorList>
            <person name="Hensen N."/>
            <person name="Bonometti L."/>
            <person name="Westerberg I."/>
            <person name="Brannstrom I.O."/>
            <person name="Guillou S."/>
            <person name="Cros-Aarteil S."/>
            <person name="Calhoun S."/>
            <person name="Haridas S."/>
            <person name="Kuo A."/>
            <person name="Mondo S."/>
            <person name="Pangilinan J."/>
            <person name="Riley R."/>
            <person name="LaButti K."/>
            <person name="Andreopoulos B."/>
            <person name="Lipzen A."/>
            <person name="Chen C."/>
            <person name="Yan M."/>
            <person name="Daum C."/>
            <person name="Ng V."/>
            <person name="Clum A."/>
            <person name="Steindorff A."/>
            <person name="Ohm R.A."/>
            <person name="Martin F."/>
            <person name="Silar P."/>
            <person name="Natvig D.O."/>
            <person name="Lalanne C."/>
            <person name="Gautier V."/>
            <person name="Ament-Velasquez S.L."/>
            <person name="Kruys A."/>
            <person name="Hutchinson M.I."/>
            <person name="Powell A.J."/>
            <person name="Barry K."/>
            <person name="Miller A.N."/>
            <person name="Grigoriev I.V."/>
            <person name="Debuchy R."/>
            <person name="Gladieux P."/>
            <person name="Hiltunen Thoren M."/>
            <person name="Johannesson H."/>
        </authorList>
    </citation>
    <scope>NUCLEOTIDE SEQUENCE</scope>
    <source>
        <strain evidence="1">CBS 958.72</strain>
    </source>
</reference>
<dbReference type="Proteomes" id="UP001287356">
    <property type="component" value="Unassembled WGS sequence"/>
</dbReference>
<accession>A0AAE0NJK9</accession>